<organism evidence="3 4">
    <name type="scientific">Saccharomonospora amisosensis</name>
    <dbReference type="NCBI Taxonomy" id="1128677"/>
    <lineage>
        <taxon>Bacteria</taxon>
        <taxon>Bacillati</taxon>
        <taxon>Actinomycetota</taxon>
        <taxon>Actinomycetes</taxon>
        <taxon>Pseudonocardiales</taxon>
        <taxon>Pseudonocardiaceae</taxon>
        <taxon>Saccharomonospora</taxon>
    </lineage>
</organism>
<name>A0A7X5USK2_9PSEU</name>
<feature type="compositionally biased region" description="Polar residues" evidence="1">
    <location>
        <begin position="73"/>
        <end position="82"/>
    </location>
</feature>
<dbReference type="EMBL" id="JAAOYM010000001">
    <property type="protein sequence ID" value="NIJ12943.1"/>
    <property type="molecule type" value="Genomic_DNA"/>
</dbReference>
<dbReference type="Proteomes" id="UP000545493">
    <property type="component" value="Unassembled WGS sequence"/>
</dbReference>
<dbReference type="RefSeq" id="WP_167172361.1">
    <property type="nucleotide sequence ID" value="NZ_JAAOYM010000001.1"/>
</dbReference>
<keyword evidence="2" id="KW-1133">Transmembrane helix</keyword>
<evidence type="ECO:0000256" key="2">
    <source>
        <dbReference type="SAM" id="Phobius"/>
    </source>
</evidence>
<keyword evidence="4" id="KW-1185">Reference proteome</keyword>
<evidence type="ECO:0000313" key="3">
    <source>
        <dbReference type="EMBL" id="NIJ12943.1"/>
    </source>
</evidence>
<sequence>MSTGIESYAELEPISSLFPFPGSEIALVAITVLAWIWFHIWQVRNENREYRHALAALSVSEQAEPEAPRQQESRTLVTAEQP</sequence>
<comment type="caution">
    <text evidence="3">The sequence shown here is derived from an EMBL/GenBank/DDBJ whole genome shotgun (WGS) entry which is preliminary data.</text>
</comment>
<evidence type="ECO:0000256" key="1">
    <source>
        <dbReference type="SAM" id="MobiDB-lite"/>
    </source>
</evidence>
<protein>
    <submittedName>
        <fullName evidence="3">Uncharacterized protein</fullName>
    </submittedName>
</protein>
<accession>A0A7X5USK2</accession>
<dbReference type="AlphaFoldDB" id="A0A7X5USK2"/>
<evidence type="ECO:0000313" key="4">
    <source>
        <dbReference type="Proteomes" id="UP000545493"/>
    </source>
</evidence>
<keyword evidence="2" id="KW-0812">Transmembrane</keyword>
<feature type="region of interest" description="Disordered" evidence="1">
    <location>
        <begin position="61"/>
        <end position="82"/>
    </location>
</feature>
<feature type="transmembrane region" description="Helical" evidence="2">
    <location>
        <begin position="20"/>
        <end position="41"/>
    </location>
</feature>
<gene>
    <name evidence="3" type="ORF">FHU38_003287</name>
</gene>
<reference evidence="3 4" key="1">
    <citation type="submission" date="2020-03" db="EMBL/GenBank/DDBJ databases">
        <title>Sequencing the genomes of 1000 actinobacteria strains.</title>
        <authorList>
            <person name="Klenk H.-P."/>
        </authorList>
    </citation>
    <scope>NUCLEOTIDE SEQUENCE [LARGE SCALE GENOMIC DNA]</scope>
    <source>
        <strain evidence="3 4">DSM 45685</strain>
    </source>
</reference>
<keyword evidence="2" id="KW-0472">Membrane</keyword>
<proteinExistence type="predicted"/>